<dbReference type="EMBL" id="JBHSMG010000003">
    <property type="protein sequence ID" value="MFC5503068.1"/>
    <property type="molecule type" value="Genomic_DNA"/>
</dbReference>
<protein>
    <submittedName>
        <fullName evidence="1">Aldose 1-epimerase family protein</fullName>
    </submittedName>
</protein>
<dbReference type="InterPro" id="IPR014718">
    <property type="entry name" value="GH-type_carb-bd"/>
</dbReference>
<accession>A0ABW0NTI1</accession>
<organism evidence="1 2">
    <name type="scientific">Lysinimonas soli</name>
    <dbReference type="NCBI Taxonomy" id="1074233"/>
    <lineage>
        <taxon>Bacteria</taxon>
        <taxon>Bacillati</taxon>
        <taxon>Actinomycetota</taxon>
        <taxon>Actinomycetes</taxon>
        <taxon>Micrococcales</taxon>
        <taxon>Microbacteriaceae</taxon>
        <taxon>Lysinimonas</taxon>
    </lineage>
</organism>
<dbReference type="RefSeq" id="WP_386740781.1">
    <property type="nucleotide sequence ID" value="NZ_JBHSMG010000003.1"/>
</dbReference>
<evidence type="ECO:0000313" key="1">
    <source>
        <dbReference type="EMBL" id="MFC5503068.1"/>
    </source>
</evidence>
<dbReference type="Gene3D" id="2.70.98.10">
    <property type="match status" value="1"/>
</dbReference>
<dbReference type="PANTHER" id="PTHR10091">
    <property type="entry name" value="ALDOSE-1-EPIMERASE"/>
    <property type="match status" value="1"/>
</dbReference>
<dbReference type="InterPro" id="IPR037480">
    <property type="entry name" value="YihR-like"/>
</dbReference>
<proteinExistence type="predicted"/>
<reference evidence="2" key="1">
    <citation type="journal article" date="2019" name="Int. J. Syst. Evol. Microbiol.">
        <title>The Global Catalogue of Microorganisms (GCM) 10K type strain sequencing project: providing services to taxonomists for standard genome sequencing and annotation.</title>
        <authorList>
            <consortium name="The Broad Institute Genomics Platform"/>
            <consortium name="The Broad Institute Genome Sequencing Center for Infectious Disease"/>
            <person name="Wu L."/>
            <person name="Ma J."/>
        </authorList>
    </citation>
    <scope>NUCLEOTIDE SEQUENCE [LARGE SCALE GENOMIC DNA]</scope>
    <source>
        <strain evidence="2">CGMCC 4.6997</strain>
    </source>
</reference>
<dbReference type="CDD" id="cd09022">
    <property type="entry name" value="Aldose_epim_Ec_YihR"/>
    <property type="match status" value="1"/>
</dbReference>
<dbReference type="PANTHER" id="PTHR10091:SF0">
    <property type="entry name" value="GALACTOSE MUTAROTASE"/>
    <property type="match status" value="1"/>
</dbReference>
<evidence type="ECO:0000313" key="2">
    <source>
        <dbReference type="Proteomes" id="UP001596039"/>
    </source>
</evidence>
<dbReference type="SUPFAM" id="SSF74650">
    <property type="entry name" value="Galactose mutarotase-like"/>
    <property type="match status" value="1"/>
</dbReference>
<dbReference type="InterPro" id="IPR008183">
    <property type="entry name" value="Aldose_1/G6P_1-epimerase"/>
</dbReference>
<keyword evidence="2" id="KW-1185">Reference proteome</keyword>
<dbReference type="Pfam" id="PF01263">
    <property type="entry name" value="Aldose_epim"/>
    <property type="match status" value="1"/>
</dbReference>
<dbReference type="Proteomes" id="UP001596039">
    <property type="component" value="Unassembled WGS sequence"/>
</dbReference>
<sequence length="313" mass="33790">MTAPTILPTGTPYLLEREGVRAEIGSVAAVLRSLSVGGVQLTQPIPAEEPPAMCNGIVLAPWPNRVRAGRWNLDGAAQQLDITEPARGGALHGLLQFTDYELRDRTDAALTLGATIYPQHGWPFLLDTWVRYELEPDGLTVTHGAQNLSDARAPYATGTHPYLRVGEAPIAELELTVPAASYFDVDDRLDPIGEVPVSGTPYDVRAPRRVGALQFDTAFGELSHADPADGRGASAWLTAPDGARTTLWQDLDWGYVQVFTTRVFPTPAGPIDAIAIEPMTAPPDALNSGQGLIWLEPGERWQGAWGLRYRAAP</sequence>
<comment type="caution">
    <text evidence="1">The sequence shown here is derived from an EMBL/GenBank/DDBJ whole genome shotgun (WGS) entry which is preliminary data.</text>
</comment>
<name>A0ABW0NTI1_9MICO</name>
<gene>
    <name evidence="1" type="ORF">ACFPJ4_12535</name>
</gene>
<dbReference type="InterPro" id="IPR011013">
    <property type="entry name" value="Gal_mutarotase_sf_dom"/>
</dbReference>